<evidence type="ECO:0000313" key="13">
    <source>
        <dbReference type="Proteomes" id="UP000682134"/>
    </source>
</evidence>
<dbReference type="CDD" id="cd00075">
    <property type="entry name" value="HATPase"/>
    <property type="match status" value="1"/>
</dbReference>
<feature type="transmembrane region" description="Helical" evidence="10">
    <location>
        <begin position="169"/>
        <end position="195"/>
    </location>
</feature>
<comment type="catalytic activity">
    <reaction evidence="1">
        <text>ATP + protein L-histidine = ADP + protein N-phospho-L-histidine.</text>
        <dbReference type="EC" id="2.7.13.3"/>
    </reaction>
</comment>
<evidence type="ECO:0000256" key="7">
    <source>
        <dbReference type="ARBA" id="ARBA00022777"/>
    </source>
</evidence>
<dbReference type="Pfam" id="PF00512">
    <property type="entry name" value="HisKA"/>
    <property type="match status" value="1"/>
</dbReference>
<feature type="domain" description="Histidine kinase" evidence="11">
    <location>
        <begin position="220"/>
        <end position="440"/>
    </location>
</feature>
<dbReference type="Gene3D" id="1.10.287.130">
    <property type="match status" value="1"/>
</dbReference>
<dbReference type="RefSeq" id="WP_209401895.1">
    <property type="nucleotide sequence ID" value="NZ_JAGIYQ010000001.1"/>
</dbReference>
<dbReference type="InterPro" id="IPR050736">
    <property type="entry name" value="Sensor_HK_Regulatory"/>
</dbReference>
<protein>
    <recommendedName>
        <fullName evidence="3">histidine kinase</fullName>
        <ecNumber evidence="3">2.7.13.3</ecNumber>
    </recommendedName>
</protein>
<dbReference type="CDD" id="cd00082">
    <property type="entry name" value="HisKA"/>
    <property type="match status" value="1"/>
</dbReference>
<evidence type="ECO:0000256" key="4">
    <source>
        <dbReference type="ARBA" id="ARBA00022553"/>
    </source>
</evidence>
<feature type="transmembrane region" description="Helical" evidence="10">
    <location>
        <begin position="21"/>
        <end position="44"/>
    </location>
</feature>
<keyword evidence="4" id="KW-0597">Phosphoprotein</keyword>
<reference evidence="12" key="1">
    <citation type="submission" date="2021-04" db="EMBL/GenBank/DDBJ databases">
        <title>Genome seq and assembly of Bacillus sp.</title>
        <authorList>
            <person name="Chhetri G."/>
        </authorList>
    </citation>
    <scope>NUCLEOTIDE SEQUENCE</scope>
    <source>
        <strain evidence="12">RG28</strain>
    </source>
</reference>
<dbReference type="PANTHER" id="PTHR43711:SF26">
    <property type="entry name" value="SENSOR HISTIDINE KINASE RCSC"/>
    <property type="match status" value="1"/>
</dbReference>
<dbReference type="InterPro" id="IPR036890">
    <property type="entry name" value="HATPase_C_sf"/>
</dbReference>
<keyword evidence="6" id="KW-0547">Nucleotide-binding</keyword>
<dbReference type="AlphaFoldDB" id="A0A940NK35"/>
<evidence type="ECO:0000256" key="3">
    <source>
        <dbReference type="ARBA" id="ARBA00012438"/>
    </source>
</evidence>
<keyword evidence="5" id="KW-0808">Transferase</keyword>
<dbReference type="Proteomes" id="UP000682134">
    <property type="component" value="Unassembled WGS sequence"/>
</dbReference>
<dbReference type="InterPro" id="IPR003594">
    <property type="entry name" value="HATPase_dom"/>
</dbReference>
<keyword evidence="9" id="KW-0902">Two-component regulatory system</keyword>
<dbReference type="InterPro" id="IPR036097">
    <property type="entry name" value="HisK_dim/P_sf"/>
</dbReference>
<evidence type="ECO:0000256" key="10">
    <source>
        <dbReference type="SAM" id="Phobius"/>
    </source>
</evidence>
<dbReference type="EC" id="2.7.13.3" evidence="3"/>
<dbReference type="SMART" id="SM00387">
    <property type="entry name" value="HATPase_c"/>
    <property type="match status" value="1"/>
</dbReference>
<accession>A0A940NK35</accession>
<evidence type="ECO:0000256" key="1">
    <source>
        <dbReference type="ARBA" id="ARBA00000085"/>
    </source>
</evidence>
<dbReference type="GO" id="GO:0005886">
    <property type="term" value="C:plasma membrane"/>
    <property type="evidence" value="ECO:0007669"/>
    <property type="project" value="UniProtKB-SubCell"/>
</dbReference>
<evidence type="ECO:0000313" key="12">
    <source>
        <dbReference type="EMBL" id="MBP0723951.1"/>
    </source>
</evidence>
<evidence type="ECO:0000256" key="6">
    <source>
        <dbReference type="ARBA" id="ARBA00022741"/>
    </source>
</evidence>
<sequence>MKPNHHIFLNTSKQLTAYNQKMLIIFLLLFNLAVNSILIFYVYLDQKTEIIALANQESKELQANNGETISSLIKNDYKPPVTRRKRGMFLNYFIDSKNVLHVRDEVSSNYQNSIAKTLQGWEPNTTHVVLKKIHPPLKEELYLMIAARNLYDSSNHYEGTIYIGKDLTFFISLIIQFFIISFSLSLIFLFLALYIGKKMTNQAMRPIIHSFDLQQEFIANASHELRTPLSVIQAGLDIIDLEKNSLSSFSTETLSDIKNEIRSTTQLVNDLLFLTRSDASQVEINNTEFELNDFLLNIIRPFQLIASKKHQTLTLQTNKPILIKQDQEKLKQLIYIFLDNAIKYTPEKGVITIQYNLNDMQKKPKLNIEILDSGIGISSSDLEHIFDRFYRTEKHRSRTEGSTGLGLSIAKSLVSVLGGSLTVKSQLNKGSKFTIKIPIK</sequence>
<keyword evidence="10" id="KW-1133">Transmembrane helix</keyword>
<keyword evidence="10" id="KW-0812">Transmembrane</keyword>
<dbReference type="FunFam" id="3.30.565.10:FF:000006">
    <property type="entry name" value="Sensor histidine kinase WalK"/>
    <property type="match status" value="1"/>
</dbReference>
<keyword evidence="7 12" id="KW-0418">Kinase</keyword>
<keyword evidence="10" id="KW-0472">Membrane</keyword>
<dbReference type="Pfam" id="PF02518">
    <property type="entry name" value="HATPase_c"/>
    <property type="match status" value="1"/>
</dbReference>
<dbReference type="PANTHER" id="PTHR43711">
    <property type="entry name" value="TWO-COMPONENT HISTIDINE KINASE"/>
    <property type="match status" value="1"/>
</dbReference>
<dbReference type="InterPro" id="IPR004358">
    <property type="entry name" value="Sig_transdc_His_kin-like_C"/>
</dbReference>
<dbReference type="GO" id="GO:0005524">
    <property type="term" value="F:ATP binding"/>
    <property type="evidence" value="ECO:0007669"/>
    <property type="project" value="UniProtKB-KW"/>
</dbReference>
<dbReference type="SUPFAM" id="SSF47384">
    <property type="entry name" value="Homodimeric domain of signal transducing histidine kinase"/>
    <property type="match status" value="1"/>
</dbReference>
<dbReference type="InterPro" id="IPR005467">
    <property type="entry name" value="His_kinase_dom"/>
</dbReference>
<proteinExistence type="predicted"/>
<dbReference type="SMART" id="SM00388">
    <property type="entry name" value="HisKA"/>
    <property type="match status" value="1"/>
</dbReference>
<keyword evidence="8" id="KW-0067">ATP-binding</keyword>
<name>A0A940NK35_9BACI</name>
<evidence type="ECO:0000256" key="2">
    <source>
        <dbReference type="ARBA" id="ARBA00004651"/>
    </source>
</evidence>
<evidence type="ECO:0000256" key="8">
    <source>
        <dbReference type="ARBA" id="ARBA00022840"/>
    </source>
</evidence>
<comment type="caution">
    <text evidence="12">The sequence shown here is derived from an EMBL/GenBank/DDBJ whole genome shotgun (WGS) entry which is preliminary data.</text>
</comment>
<evidence type="ECO:0000256" key="9">
    <source>
        <dbReference type="ARBA" id="ARBA00023012"/>
    </source>
</evidence>
<evidence type="ECO:0000256" key="5">
    <source>
        <dbReference type="ARBA" id="ARBA00022679"/>
    </source>
</evidence>
<gene>
    <name evidence="12" type="ORF">J5Y03_01990</name>
</gene>
<evidence type="ECO:0000259" key="11">
    <source>
        <dbReference type="PROSITE" id="PS50109"/>
    </source>
</evidence>
<dbReference type="InterPro" id="IPR003661">
    <property type="entry name" value="HisK_dim/P_dom"/>
</dbReference>
<dbReference type="EMBL" id="JAGIYQ010000001">
    <property type="protein sequence ID" value="MBP0723951.1"/>
    <property type="molecule type" value="Genomic_DNA"/>
</dbReference>
<dbReference type="SUPFAM" id="SSF55874">
    <property type="entry name" value="ATPase domain of HSP90 chaperone/DNA topoisomerase II/histidine kinase"/>
    <property type="match status" value="1"/>
</dbReference>
<dbReference type="GO" id="GO:0000155">
    <property type="term" value="F:phosphorelay sensor kinase activity"/>
    <property type="evidence" value="ECO:0007669"/>
    <property type="project" value="InterPro"/>
</dbReference>
<comment type="subcellular location">
    <subcellularLocation>
        <location evidence="2">Cell membrane</location>
        <topology evidence="2">Multi-pass membrane protein</topology>
    </subcellularLocation>
</comment>
<organism evidence="12 13">
    <name type="scientific">Gottfriedia endophytica</name>
    <dbReference type="NCBI Taxonomy" id="2820819"/>
    <lineage>
        <taxon>Bacteria</taxon>
        <taxon>Bacillati</taxon>
        <taxon>Bacillota</taxon>
        <taxon>Bacilli</taxon>
        <taxon>Bacillales</taxon>
        <taxon>Bacillaceae</taxon>
        <taxon>Gottfriedia</taxon>
    </lineage>
</organism>
<dbReference type="Gene3D" id="3.30.565.10">
    <property type="entry name" value="Histidine kinase-like ATPase, C-terminal domain"/>
    <property type="match status" value="1"/>
</dbReference>
<dbReference type="PRINTS" id="PR00344">
    <property type="entry name" value="BCTRLSENSOR"/>
</dbReference>
<keyword evidence="13" id="KW-1185">Reference proteome</keyword>
<dbReference type="PROSITE" id="PS50109">
    <property type="entry name" value="HIS_KIN"/>
    <property type="match status" value="1"/>
</dbReference>